<accession>A0ABS7JVC2</accession>
<keyword evidence="3" id="KW-0808">Transferase</keyword>
<reference evidence="3 4" key="1">
    <citation type="submission" date="2021-08" db="EMBL/GenBank/DDBJ databases">
        <title>Comparative Genomics Analysis of the Genus Qipengyuania Reveals Extensive Genetic Diversity and Metabolic Versatility, Including the Description of Fifteen Novel Species.</title>
        <authorList>
            <person name="Liu Y."/>
        </authorList>
    </citation>
    <scope>NUCLEOTIDE SEQUENCE [LARGE SCALE GENOMIC DNA]</scope>
    <source>
        <strain evidence="3 4">YG27</strain>
    </source>
</reference>
<evidence type="ECO:0000256" key="1">
    <source>
        <dbReference type="SAM" id="Phobius"/>
    </source>
</evidence>
<sequence length="395" mass="44683">MDRHYGMDWLRIGAFALLILYHIGMFFVPWGWHVKADPIVEWATIPMLFTNGWRLSLLFLVSGYASAAMLAKRPALGAFVRGRTARQLIPLVFGMIVVVPAQPWIELMGKYGYPHGFLHFWREDYFRFGSLHDIILPTWQHLWFVAYLWPYTLALALLLCLPSRLRGAIGALFDRGFGQAPVLLLVPIGWIMLRIFWLWPGMEDTHALFDDAPAHWIYFPAFLFGFALLRARRTWSAIGGNWGLALALAVIAYAVVAALEWRYPGDTVAPALAMKAFVAARAVNAWAMIVALLGIADRFWNRDHRWRATLNEGVFPFYIVHQTIIVVVAWYCLRAGLGNGASFLVLVAATTLGCWLFYRIGREIPVLRLLIGLKGWHIASSPRRGDAASMPACQN</sequence>
<feature type="transmembrane region" description="Helical" evidence="1">
    <location>
        <begin position="271"/>
        <end position="293"/>
    </location>
</feature>
<dbReference type="PANTHER" id="PTHR36927:SF3">
    <property type="entry name" value="GLUCANS BIOSYNTHESIS PROTEIN C"/>
    <property type="match status" value="1"/>
</dbReference>
<organism evidence="3 4">
    <name type="scientific">Qipengyuania mesophila</name>
    <dbReference type="NCBI Taxonomy" id="2867246"/>
    <lineage>
        <taxon>Bacteria</taxon>
        <taxon>Pseudomonadati</taxon>
        <taxon>Pseudomonadota</taxon>
        <taxon>Alphaproteobacteria</taxon>
        <taxon>Sphingomonadales</taxon>
        <taxon>Erythrobacteraceae</taxon>
        <taxon>Qipengyuania</taxon>
    </lineage>
</organism>
<feature type="transmembrane region" description="Helical" evidence="1">
    <location>
        <begin position="87"/>
        <end position="105"/>
    </location>
</feature>
<feature type="transmembrane region" description="Helical" evidence="1">
    <location>
        <begin position="141"/>
        <end position="161"/>
    </location>
</feature>
<feature type="domain" description="Acyltransferase 3" evidence="2">
    <location>
        <begin position="5"/>
        <end position="359"/>
    </location>
</feature>
<dbReference type="PANTHER" id="PTHR36927">
    <property type="entry name" value="BLR4337 PROTEIN"/>
    <property type="match status" value="1"/>
</dbReference>
<protein>
    <submittedName>
        <fullName evidence="3">Acyltransferase family protein</fullName>
    </submittedName>
</protein>
<feature type="transmembrane region" description="Helical" evidence="1">
    <location>
        <begin position="182"/>
        <end position="200"/>
    </location>
</feature>
<comment type="caution">
    <text evidence="3">The sequence shown here is derived from an EMBL/GenBank/DDBJ whole genome shotgun (WGS) entry which is preliminary data.</text>
</comment>
<dbReference type="EMBL" id="JAIGNU010000001">
    <property type="protein sequence ID" value="MBX7501601.1"/>
    <property type="molecule type" value="Genomic_DNA"/>
</dbReference>
<keyword evidence="1" id="KW-1133">Transmembrane helix</keyword>
<proteinExistence type="predicted"/>
<keyword evidence="1" id="KW-0472">Membrane</keyword>
<dbReference type="Pfam" id="PF01757">
    <property type="entry name" value="Acyl_transf_3"/>
    <property type="match status" value="1"/>
</dbReference>
<dbReference type="InterPro" id="IPR050623">
    <property type="entry name" value="Glucan_succinyl_AcylTrfase"/>
</dbReference>
<feature type="transmembrane region" description="Helical" evidence="1">
    <location>
        <begin position="12"/>
        <end position="32"/>
    </location>
</feature>
<feature type="transmembrane region" description="Helical" evidence="1">
    <location>
        <begin position="52"/>
        <end position="71"/>
    </location>
</feature>
<dbReference type="Proteomes" id="UP000782554">
    <property type="component" value="Unassembled WGS sequence"/>
</dbReference>
<feature type="transmembrane region" description="Helical" evidence="1">
    <location>
        <begin position="337"/>
        <end position="358"/>
    </location>
</feature>
<gene>
    <name evidence="3" type="ORF">K3181_09115</name>
</gene>
<keyword evidence="4" id="KW-1185">Reference proteome</keyword>
<evidence type="ECO:0000313" key="3">
    <source>
        <dbReference type="EMBL" id="MBX7501601.1"/>
    </source>
</evidence>
<evidence type="ECO:0000313" key="4">
    <source>
        <dbReference type="Proteomes" id="UP000782554"/>
    </source>
</evidence>
<feature type="transmembrane region" description="Helical" evidence="1">
    <location>
        <begin position="212"/>
        <end position="229"/>
    </location>
</feature>
<dbReference type="GO" id="GO:0016746">
    <property type="term" value="F:acyltransferase activity"/>
    <property type="evidence" value="ECO:0007669"/>
    <property type="project" value="UniProtKB-KW"/>
</dbReference>
<keyword evidence="1" id="KW-0812">Transmembrane</keyword>
<feature type="transmembrane region" description="Helical" evidence="1">
    <location>
        <begin position="314"/>
        <end position="331"/>
    </location>
</feature>
<evidence type="ECO:0000259" key="2">
    <source>
        <dbReference type="Pfam" id="PF01757"/>
    </source>
</evidence>
<name>A0ABS7JVC2_9SPHN</name>
<feature type="transmembrane region" description="Helical" evidence="1">
    <location>
        <begin position="241"/>
        <end position="259"/>
    </location>
</feature>
<dbReference type="InterPro" id="IPR002656">
    <property type="entry name" value="Acyl_transf_3_dom"/>
</dbReference>
<keyword evidence="3" id="KW-0012">Acyltransferase</keyword>